<evidence type="ECO:0000256" key="1">
    <source>
        <dbReference type="SAM" id="MobiDB-lite"/>
    </source>
</evidence>
<keyword evidence="3" id="KW-1185">Reference proteome</keyword>
<dbReference type="Proteomes" id="UP001519460">
    <property type="component" value="Unassembled WGS sequence"/>
</dbReference>
<feature type="region of interest" description="Disordered" evidence="1">
    <location>
        <begin position="1"/>
        <end position="20"/>
    </location>
</feature>
<organism evidence="2 3">
    <name type="scientific">Batillaria attramentaria</name>
    <dbReference type="NCBI Taxonomy" id="370345"/>
    <lineage>
        <taxon>Eukaryota</taxon>
        <taxon>Metazoa</taxon>
        <taxon>Spiralia</taxon>
        <taxon>Lophotrochozoa</taxon>
        <taxon>Mollusca</taxon>
        <taxon>Gastropoda</taxon>
        <taxon>Caenogastropoda</taxon>
        <taxon>Sorbeoconcha</taxon>
        <taxon>Cerithioidea</taxon>
        <taxon>Batillariidae</taxon>
        <taxon>Batillaria</taxon>
    </lineage>
</organism>
<dbReference type="AlphaFoldDB" id="A0ABD0KDK8"/>
<protein>
    <submittedName>
        <fullName evidence="2">Uncharacterized protein</fullName>
    </submittedName>
</protein>
<proteinExistence type="predicted"/>
<dbReference type="EMBL" id="JACVVK020000199">
    <property type="protein sequence ID" value="KAK7485127.1"/>
    <property type="molecule type" value="Genomic_DNA"/>
</dbReference>
<comment type="caution">
    <text evidence="2">The sequence shown here is derived from an EMBL/GenBank/DDBJ whole genome shotgun (WGS) entry which is preliminary data.</text>
</comment>
<gene>
    <name evidence="2" type="ORF">BaRGS_00023667</name>
</gene>
<sequence length="96" mass="10695">MCRGQWSGKRHSRQNSGTASAGRFQAQLLMNVLFKDSLRASVSASTAFHVGPKNCCLGGVGQCEGVFNWERGPEWEGWDRVVGCFRVAWCSCYFEI</sequence>
<accession>A0ABD0KDK8</accession>
<reference evidence="2 3" key="1">
    <citation type="journal article" date="2023" name="Sci. Data">
        <title>Genome assembly of the Korean intertidal mud-creeper Batillaria attramentaria.</title>
        <authorList>
            <person name="Patra A.K."/>
            <person name="Ho P.T."/>
            <person name="Jun S."/>
            <person name="Lee S.J."/>
            <person name="Kim Y."/>
            <person name="Won Y.J."/>
        </authorList>
    </citation>
    <scope>NUCLEOTIDE SEQUENCE [LARGE SCALE GENOMIC DNA]</scope>
    <source>
        <strain evidence="2">Wonlab-2016</strain>
    </source>
</reference>
<name>A0ABD0KDK8_9CAEN</name>
<evidence type="ECO:0000313" key="2">
    <source>
        <dbReference type="EMBL" id="KAK7485127.1"/>
    </source>
</evidence>
<evidence type="ECO:0000313" key="3">
    <source>
        <dbReference type="Proteomes" id="UP001519460"/>
    </source>
</evidence>